<protein>
    <submittedName>
        <fullName evidence="1">Uncharacterized protein</fullName>
    </submittedName>
</protein>
<name>A0ABZ0NY90_CERBT</name>
<organism evidence="1 2">
    <name type="scientific">Cercospora beticola</name>
    <name type="common">Sugarbeet leaf spot fungus</name>
    <dbReference type="NCBI Taxonomy" id="122368"/>
    <lineage>
        <taxon>Eukaryota</taxon>
        <taxon>Fungi</taxon>
        <taxon>Dikarya</taxon>
        <taxon>Ascomycota</taxon>
        <taxon>Pezizomycotina</taxon>
        <taxon>Dothideomycetes</taxon>
        <taxon>Dothideomycetidae</taxon>
        <taxon>Mycosphaerellales</taxon>
        <taxon>Mycosphaerellaceae</taxon>
        <taxon>Cercospora</taxon>
    </lineage>
</organism>
<dbReference type="GeneID" id="90644521"/>
<evidence type="ECO:0000313" key="2">
    <source>
        <dbReference type="Proteomes" id="UP001302367"/>
    </source>
</evidence>
<dbReference type="RefSeq" id="XP_065459201.1">
    <property type="nucleotide sequence ID" value="XM_065603129.1"/>
</dbReference>
<dbReference type="EMBL" id="CP134188">
    <property type="protein sequence ID" value="WPB04350.1"/>
    <property type="molecule type" value="Genomic_DNA"/>
</dbReference>
<evidence type="ECO:0000313" key="1">
    <source>
        <dbReference type="EMBL" id="WPB04350.1"/>
    </source>
</evidence>
<proteinExistence type="predicted"/>
<reference evidence="1 2" key="1">
    <citation type="submission" date="2023-09" db="EMBL/GenBank/DDBJ databases">
        <title>Complete-Gapless Cercospora beticola genome.</title>
        <authorList>
            <person name="Wyatt N.A."/>
            <person name="Spanner R.E."/>
            <person name="Bolton M.D."/>
        </authorList>
    </citation>
    <scope>NUCLEOTIDE SEQUENCE [LARGE SCALE GENOMIC DNA]</scope>
    <source>
        <strain evidence="1">Cb09-40</strain>
    </source>
</reference>
<gene>
    <name evidence="1" type="ORF">RHO25_008996</name>
</gene>
<sequence length="142" mass="16484">MALREPLVIALSQRTKKLISSARCKPCFFTDLRNRGTVQANAHGELPGWRPLEHVEAHQFSSIQWWLTRIKTAINQLQVTKIRKCTPRIQWTAEQLDPRKFFDMVLEDLLTNASPQPGRNFVKQDAKVTNRKKCMKFLVNIV</sequence>
<keyword evidence="2" id="KW-1185">Reference proteome</keyword>
<dbReference type="Proteomes" id="UP001302367">
    <property type="component" value="Chromosome 5"/>
</dbReference>
<accession>A0ABZ0NY90</accession>